<dbReference type="InterPro" id="IPR035234">
    <property type="entry name" value="IgGFc-bd_N"/>
</dbReference>
<feature type="chain" id="PRO_5045997981" evidence="1">
    <location>
        <begin position="25"/>
        <end position="1700"/>
    </location>
</feature>
<gene>
    <name evidence="3" type="ORF">QHT84_09210</name>
</gene>
<sequence length="1700" mass="182206">MKKKVLFFLLFAVISITNCFPQFSKTHYIPPISGSTNVAAEEQYLYISSPSINPVNFRIIELGGSTIAGTVSRDTPYIHYVGYGNDTQLHVDASVSNSVFYNKGYIVEADDMIYVSARVTAGTGFQAGELVMKGKASLGTRFRIGALTNSAVANYFDIHTTFISVLATENNTTVNFSDFGPGIQPINSLNGDNPFSVVLNSGESYVMAVQGPLDANRDGLIGALVTSDKPIAVNCGSFGGTNAVGNLDLGFDQIVPIERISTSEYIFIKSTGIDLVETIMLVADVNNTQVFLSGSTTPIVTLNAGDYAVLNGSYFDANGNLYVRTSEKVFAYQSIGDNSSSDQRNQELFFVPPLSCQTPRIIDNIPYIDYVGSRQFTGRVTLVTKTGAALNFTIDGTNYPLAGLPPTINVDGPTNVVGNPNYQTYVITGLTGNVSVFSTAELYLAAYGTSGAATFGGFYSGFTFEPEISFTQLDTNQPSCIPNTSLSVNSLSPFDTFQWFFNGNPIPGATAGNYTPSALGPGYYMVSAAISSCTLPINSNEIPVSSCPIDSDNDGVNNNIDLDADNDGLTNCDESFGNLNINVSNPTSGAFAVGNYTNTFTGAVSFSGTGTPSATPITGDSNGNFVTEAATGKQNSVSYKVIFNNPVSIDLDYATNGSLSDLFTSDTEIRVSCPVNQTLTILNPNNQILIDTNYDGIFESGVSQFSSFEIRFRLDSGVALPFGTGTFTIKGNLINSLTVTNINLTDVNTSRVALHLSASCVPKDSDNDGIPDQRDYDSDNDTIPDFAENQGPSVNALSNVDVNQDGIDDLFATGIVPADSDGDGIPNYLDLDSDNDGIFDIIESGNPVHAGNTNGMTVNPVGSNGLENNSEITANSGTLNFTLADTDNDGVLNYIESDSDDDGCTDVIEAGYADANSDGILDATASPNINSNGTVNSSSGYSVPNGQYAVAAPISITTQPQNVTTCELQSAVFTVAVNAANAYQWQVSTDNGVTWNLITNNATYSGATTTTLTVSNVTPTMAGYQYRVRIDRIGNGCGLDSDVAILTTYALPTVTTPITLKQCDDDTDGISIFNLTQKNDVISTNYLNETFTYYTTLAAANAQNSALLINNPIAYTSGNSSVYARVENSNGCYRVARIDLIVSVTQIPAGFVIPNQYLCDDYLDSVNDDRDGISGPFNFTAIRNSLLAILPANTTVTFYKTQADFLAETDASGNSLAIPDITNYRNIGFPNNQTIWVRVDSTLDNSCYGFKTFDIVVEALPFANPINADNIIRHCDDNHDGVYGFDTSGITSAVVNGQTNVNVRYFRANGTPIIPLPNPFYVSGTETITVRVSNNTTQTGGQPCYDEMQLQFIVDDLPEAFALPANVTSVCDDELLPVDQDGFYAFDTSGFLATIIGTQTGMNVYYYDQSGNLIPNSVPNELPNPFLTTTQNVTVVVENPINTSCTAQMTIPFVVYPTPKIDTEETILICLPETQAVIDAGLLDGTPDSNYTYQWYQNNIILSGQTQYSITVNTPGTYSVTVTNANNCTKTRSFTVIGSEIASIQNIDVVDLSDINSIVVSVTGSGDYEYSLDDALGPYQESNTFNNVPIGMHAVYIRDKNGCGVIGPITIPVLGIPKYFTPNGDGFHDFWNIKGAGQFSNGRSVIYIFDRFGKLLKQISPLSVGWDGTYNGSPMPADDYWFSIEFEDGRSAKGHFALKR</sequence>
<dbReference type="InterPro" id="IPR026341">
    <property type="entry name" value="T9SS_type_B"/>
</dbReference>
<proteinExistence type="predicted"/>
<feature type="signal peptide" evidence="1">
    <location>
        <begin position="1"/>
        <end position="24"/>
    </location>
</feature>
<evidence type="ECO:0000256" key="1">
    <source>
        <dbReference type="SAM" id="SignalP"/>
    </source>
</evidence>
<organism evidence="3 4">
    <name type="scientific">Flavobacterium sedimenticola</name>
    <dbReference type="NCBI Taxonomy" id="3043286"/>
    <lineage>
        <taxon>Bacteria</taxon>
        <taxon>Pseudomonadati</taxon>
        <taxon>Bacteroidota</taxon>
        <taxon>Flavobacteriia</taxon>
        <taxon>Flavobacteriales</taxon>
        <taxon>Flavobacteriaceae</taxon>
        <taxon>Flavobacterium</taxon>
    </lineage>
</organism>
<dbReference type="RefSeq" id="WP_283239270.1">
    <property type="nucleotide sequence ID" value="NZ_JASGBP010000005.1"/>
</dbReference>
<dbReference type="Proteomes" id="UP001230035">
    <property type="component" value="Unassembled WGS sequence"/>
</dbReference>
<comment type="caution">
    <text evidence="3">The sequence shown here is derived from an EMBL/GenBank/DDBJ whole genome shotgun (WGS) entry which is preliminary data.</text>
</comment>
<dbReference type="InterPro" id="IPR028974">
    <property type="entry name" value="TSP_type-3_rpt"/>
</dbReference>
<reference evidence="3 4" key="1">
    <citation type="submission" date="2023-05" db="EMBL/GenBank/DDBJ databases">
        <title>Flavobacterium sedimenti sp. nov., isolated from the sediment.</title>
        <authorList>
            <person name="Wu N."/>
        </authorList>
    </citation>
    <scope>NUCLEOTIDE SEQUENCE [LARGE SCALE GENOMIC DNA]</scope>
    <source>
        <strain evidence="3 4">YZ-48</strain>
    </source>
</reference>
<keyword evidence="1" id="KW-0732">Signal</keyword>
<dbReference type="NCBIfam" id="TIGR04131">
    <property type="entry name" value="Bac_Flav_CTERM"/>
    <property type="match status" value="1"/>
</dbReference>
<dbReference type="InterPro" id="IPR013783">
    <property type="entry name" value="Ig-like_fold"/>
</dbReference>
<dbReference type="Gene3D" id="2.60.40.10">
    <property type="entry name" value="Immunoglobulins"/>
    <property type="match status" value="2"/>
</dbReference>
<evidence type="ECO:0000313" key="3">
    <source>
        <dbReference type="EMBL" id="MDI9257592.1"/>
    </source>
</evidence>
<dbReference type="CDD" id="cd00146">
    <property type="entry name" value="PKD"/>
    <property type="match status" value="1"/>
</dbReference>
<dbReference type="Pfam" id="PF17517">
    <property type="entry name" value="IgGFc_binding"/>
    <property type="match status" value="1"/>
</dbReference>
<protein>
    <submittedName>
        <fullName evidence="3">T9SS type B sorting domain-containing protein</fullName>
    </submittedName>
</protein>
<accession>A0ABT6XR70</accession>
<evidence type="ECO:0000313" key="4">
    <source>
        <dbReference type="Proteomes" id="UP001230035"/>
    </source>
</evidence>
<dbReference type="Pfam" id="PF13585">
    <property type="entry name" value="CHU_C"/>
    <property type="match status" value="1"/>
</dbReference>
<dbReference type="Gene3D" id="4.10.1080.10">
    <property type="entry name" value="TSP type-3 repeat"/>
    <property type="match status" value="1"/>
</dbReference>
<keyword evidence="4" id="KW-1185">Reference proteome</keyword>
<feature type="domain" description="IgGFc-binding protein N-terminal" evidence="2">
    <location>
        <begin position="130"/>
        <end position="448"/>
    </location>
</feature>
<dbReference type="EMBL" id="JASGBP010000005">
    <property type="protein sequence ID" value="MDI9257592.1"/>
    <property type="molecule type" value="Genomic_DNA"/>
</dbReference>
<evidence type="ECO:0000259" key="2">
    <source>
        <dbReference type="Pfam" id="PF17517"/>
    </source>
</evidence>
<name>A0ABT6XR70_9FLAO</name>